<sequence length="168" mass="17546">MSPLTEGNAKSGAEARQGKAGQEKGKGKEREGEARRGKHKGLAAQARPARPAVNLTDATGPPGHAHVGPRGPGRGGPTARRPQGKLPPRRAPDSHRKGPSGCRAGARAGSARGEGRRTQSPGANQPPEKNNNNNNNNKGAGVGGFPRGVWGRTGTQKPSWEFIKKKRI</sequence>
<evidence type="ECO:0000313" key="2">
    <source>
        <dbReference type="Proteomes" id="UP001652624"/>
    </source>
</evidence>
<proteinExistence type="predicted"/>
<name>A0ABM3XTF1_ERIEU</name>
<accession>A0ABM3XTF1</accession>
<feature type="compositionally biased region" description="Low complexity" evidence="1">
    <location>
        <begin position="101"/>
        <end position="111"/>
    </location>
</feature>
<evidence type="ECO:0000313" key="3">
    <source>
        <dbReference type="RefSeq" id="XP_060052083.1"/>
    </source>
</evidence>
<gene>
    <name evidence="3" type="primary">LOC132539889</name>
</gene>
<protein>
    <submittedName>
        <fullName evidence="3">Ribosomal large subunit pseudouridine synthase B-like</fullName>
    </submittedName>
</protein>
<dbReference type="RefSeq" id="XP_060052083.1">
    <property type="nucleotide sequence ID" value="XM_060196100.1"/>
</dbReference>
<evidence type="ECO:0000256" key="1">
    <source>
        <dbReference type="SAM" id="MobiDB-lite"/>
    </source>
</evidence>
<keyword evidence="2" id="KW-1185">Reference proteome</keyword>
<reference evidence="3" key="1">
    <citation type="submission" date="2025-08" db="UniProtKB">
        <authorList>
            <consortium name="RefSeq"/>
        </authorList>
    </citation>
    <scope>IDENTIFICATION</scope>
</reference>
<dbReference type="Proteomes" id="UP001652624">
    <property type="component" value="Chromosome 8"/>
</dbReference>
<dbReference type="GeneID" id="132539889"/>
<feature type="compositionally biased region" description="Polar residues" evidence="1">
    <location>
        <begin position="118"/>
        <end position="129"/>
    </location>
</feature>
<feature type="region of interest" description="Disordered" evidence="1">
    <location>
        <begin position="1"/>
        <end position="168"/>
    </location>
</feature>
<feature type="compositionally biased region" description="Basic and acidic residues" evidence="1">
    <location>
        <begin position="21"/>
        <end position="35"/>
    </location>
</feature>
<organism evidence="2 3">
    <name type="scientific">Erinaceus europaeus</name>
    <name type="common">Western European hedgehog</name>
    <dbReference type="NCBI Taxonomy" id="9365"/>
    <lineage>
        <taxon>Eukaryota</taxon>
        <taxon>Metazoa</taxon>
        <taxon>Chordata</taxon>
        <taxon>Craniata</taxon>
        <taxon>Vertebrata</taxon>
        <taxon>Euteleostomi</taxon>
        <taxon>Mammalia</taxon>
        <taxon>Eutheria</taxon>
        <taxon>Laurasiatheria</taxon>
        <taxon>Eulipotyphla</taxon>
        <taxon>Erinaceidae</taxon>
        <taxon>Erinaceinae</taxon>
        <taxon>Erinaceus</taxon>
    </lineage>
</organism>
<feature type="compositionally biased region" description="Low complexity" evidence="1">
    <location>
        <begin position="60"/>
        <end position="69"/>
    </location>
</feature>